<sequence length="83" mass="9765">MLEKNPFVTEKYQDNNLFLIYNNKVHILTGIAPFIWESIRNGISREYLLAEILNNYDVKEKKAEKDLEKIIKKLLVLGVLTEK</sequence>
<reference evidence="1 2" key="1">
    <citation type="submission" date="2022-11" db="EMBL/GenBank/DDBJ databases">
        <title>Complete genome sequence of alpha-hemolytic streptococci isolated from Japan.</title>
        <authorList>
            <person name="Morita M."/>
            <person name="Chang B."/>
            <person name="Akeda Y."/>
        </authorList>
    </citation>
    <scope>NUCLEOTIDE SEQUENCE [LARGE SCALE GENOMIC DNA]</scope>
    <source>
        <strain evidence="1 2">SP4011</strain>
    </source>
</reference>
<name>A0ABM8CGC8_9STRE</name>
<evidence type="ECO:0008006" key="3">
    <source>
        <dbReference type="Google" id="ProtNLM"/>
    </source>
</evidence>
<dbReference type="Proteomes" id="UP001378546">
    <property type="component" value="Chromosome"/>
</dbReference>
<dbReference type="InterPro" id="IPR041881">
    <property type="entry name" value="PqqD_sf"/>
</dbReference>
<organism evidence="1 2">
    <name type="scientific">Streptococcus parapneumoniae</name>
    <dbReference type="NCBI Taxonomy" id="2993430"/>
    <lineage>
        <taxon>Bacteria</taxon>
        <taxon>Bacillati</taxon>
        <taxon>Bacillota</taxon>
        <taxon>Bacilli</taxon>
        <taxon>Lactobacillales</taxon>
        <taxon>Streptococcaceae</taxon>
        <taxon>Streptococcus</taxon>
        <taxon>Streptococcus thalassemiae group</taxon>
    </lineage>
</organism>
<protein>
    <recommendedName>
        <fullName evidence="3">PqqD family protein</fullName>
    </recommendedName>
</protein>
<dbReference type="EMBL" id="AP026968">
    <property type="protein sequence ID" value="BDT64519.1"/>
    <property type="molecule type" value="Genomic_DNA"/>
</dbReference>
<evidence type="ECO:0000313" key="2">
    <source>
        <dbReference type="Proteomes" id="UP001378546"/>
    </source>
</evidence>
<dbReference type="InterPro" id="IPR008792">
    <property type="entry name" value="PQQD"/>
</dbReference>
<proteinExistence type="predicted"/>
<evidence type="ECO:0000313" key="1">
    <source>
        <dbReference type="EMBL" id="BDT64519.1"/>
    </source>
</evidence>
<dbReference type="Gene3D" id="1.10.10.1150">
    <property type="entry name" value="Coenzyme PQQ synthesis protein D (PqqD)"/>
    <property type="match status" value="1"/>
</dbReference>
<accession>A0ABM8CGC8</accession>
<dbReference type="GeneID" id="45218489"/>
<dbReference type="Pfam" id="PF05402">
    <property type="entry name" value="PqqD"/>
    <property type="match status" value="1"/>
</dbReference>
<dbReference type="RefSeq" id="WP_000890592.1">
    <property type="nucleotide sequence ID" value="NZ_AP026968.1"/>
</dbReference>
<keyword evidence="2" id="KW-1185">Reference proteome</keyword>
<gene>
    <name evidence="1" type="ORF">SP4011_09360</name>
</gene>